<protein>
    <recommendedName>
        <fullName evidence="5">CBS domain-containing protein</fullName>
    </recommendedName>
</protein>
<keyword evidence="4" id="KW-1185">Reference proteome</keyword>
<organism evidence="3 4">
    <name type="scientific">Paenibacillus nasutitermitis</name>
    <dbReference type="NCBI Taxonomy" id="1652958"/>
    <lineage>
        <taxon>Bacteria</taxon>
        <taxon>Bacillati</taxon>
        <taxon>Bacillota</taxon>
        <taxon>Bacilli</taxon>
        <taxon>Bacillales</taxon>
        <taxon>Paenibacillaceae</taxon>
        <taxon>Paenibacillus</taxon>
    </lineage>
</organism>
<sequence length="356" mass="40483">MNDSVYARLLGQIGVCEDADALRGLRGQIHEHMEALLSERTVEQFYIGLNEVHDAFIKRAIVLSEAQMARMGYGPPPVLYAYVLFGSGGREEQTMSSDQDSGIVYEDSEDTAQKENVSGYFRRFSDHVVKLLKHLGYPPCDGNVISSNPEWCQPLSGWGSKLEVWYKEPDWERVRYLLIVADCRMIYGDAGVMASFRNQFNAGLKENPDIIRNMLNNTMRHKMLVGIFGQLLKEPYGEDAGSLDVKYGAYIPMVNAIRLMSITSGVMETSTLARLQGLLANKELTEREAAVYKDTFRLFLRIRLMATERYEGGLYTNNGKLAGRKMTRELTDQLKAALRQGRKLQRRIYKETISRF</sequence>
<evidence type="ECO:0000313" key="3">
    <source>
        <dbReference type="EMBL" id="GGD55124.1"/>
    </source>
</evidence>
<dbReference type="EMBL" id="BMHP01000001">
    <property type="protein sequence ID" value="GGD55124.1"/>
    <property type="molecule type" value="Genomic_DNA"/>
</dbReference>
<evidence type="ECO:0000313" key="4">
    <source>
        <dbReference type="Proteomes" id="UP000612456"/>
    </source>
</evidence>
<feature type="domain" description="DUF294" evidence="2">
    <location>
        <begin position="209"/>
        <end position="350"/>
    </location>
</feature>
<reference evidence="3" key="2">
    <citation type="submission" date="2020-09" db="EMBL/GenBank/DDBJ databases">
        <authorList>
            <person name="Sun Q."/>
            <person name="Zhou Y."/>
        </authorList>
    </citation>
    <scope>NUCLEOTIDE SEQUENCE</scope>
    <source>
        <strain evidence="3">CGMCC 1.15178</strain>
    </source>
</reference>
<accession>A0A916YPL2</accession>
<proteinExistence type="predicted"/>
<reference evidence="3" key="1">
    <citation type="journal article" date="2014" name="Int. J. Syst. Evol. Microbiol.">
        <title>Complete genome sequence of Corynebacterium casei LMG S-19264T (=DSM 44701T), isolated from a smear-ripened cheese.</title>
        <authorList>
            <consortium name="US DOE Joint Genome Institute (JGI-PGF)"/>
            <person name="Walter F."/>
            <person name="Albersmeier A."/>
            <person name="Kalinowski J."/>
            <person name="Ruckert C."/>
        </authorList>
    </citation>
    <scope>NUCLEOTIDE SEQUENCE</scope>
    <source>
        <strain evidence="3">CGMCC 1.15178</strain>
    </source>
</reference>
<dbReference type="InterPro" id="IPR018821">
    <property type="entry name" value="DUF294_put_nucleoTrafse_sb-bd"/>
</dbReference>
<dbReference type="AlphaFoldDB" id="A0A916YPL2"/>
<feature type="domain" description="Protein-PII uridylyltransferase N-terminal" evidence="1">
    <location>
        <begin position="33"/>
        <end position="170"/>
    </location>
</feature>
<dbReference type="Pfam" id="PF03445">
    <property type="entry name" value="DUF294"/>
    <property type="match status" value="1"/>
</dbReference>
<dbReference type="Pfam" id="PF10335">
    <property type="entry name" value="DUF294_C"/>
    <property type="match status" value="1"/>
</dbReference>
<dbReference type="InterPro" id="IPR005105">
    <property type="entry name" value="GlnD_Uridyltrans_N"/>
</dbReference>
<dbReference type="Proteomes" id="UP000612456">
    <property type="component" value="Unassembled WGS sequence"/>
</dbReference>
<name>A0A916YPL2_9BACL</name>
<comment type="caution">
    <text evidence="3">The sequence shown here is derived from an EMBL/GenBank/DDBJ whole genome shotgun (WGS) entry which is preliminary data.</text>
</comment>
<dbReference type="CDD" id="cd05401">
    <property type="entry name" value="NT_GlnE_GlnD_like"/>
    <property type="match status" value="1"/>
</dbReference>
<evidence type="ECO:0000259" key="2">
    <source>
        <dbReference type="Pfam" id="PF10335"/>
    </source>
</evidence>
<dbReference type="GO" id="GO:0008773">
    <property type="term" value="F:[protein-PII] uridylyltransferase activity"/>
    <property type="evidence" value="ECO:0007669"/>
    <property type="project" value="InterPro"/>
</dbReference>
<gene>
    <name evidence="3" type="ORF">GCM10010911_10980</name>
</gene>
<evidence type="ECO:0008006" key="5">
    <source>
        <dbReference type="Google" id="ProtNLM"/>
    </source>
</evidence>
<evidence type="ECO:0000259" key="1">
    <source>
        <dbReference type="Pfam" id="PF03445"/>
    </source>
</evidence>
<dbReference type="RefSeq" id="WP_188989870.1">
    <property type="nucleotide sequence ID" value="NZ_BMHP01000001.1"/>
</dbReference>